<gene>
    <name evidence="9" type="ORF">B5F17_09745</name>
</gene>
<dbReference type="GO" id="GO:0051539">
    <property type="term" value="F:4 iron, 4 sulfur cluster binding"/>
    <property type="evidence" value="ECO:0007669"/>
    <property type="project" value="UniProtKB-KW"/>
</dbReference>
<comment type="caution">
    <text evidence="9">The sequence shown here is derived from an EMBL/GenBank/DDBJ whole genome shotgun (WGS) entry which is preliminary data.</text>
</comment>
<evidence type="ECO:0000256" key="6">
    <source>
        <dbReference type="ARBA" id="ARBA00023014"/>
    </source>
</evidence>
<dbReference type="PROSITE" id="PS51379">
    <property type="entry name" value="4FE4S_FER_2"/>
    <property type="match status" value="2"/>
</dbReference>
<feature type="transmembrane region" description="Helical" evidence="7">
    <location>
        <begin position="69"/>
        <end position="102"/>
    </location>
</feature>
<feature type="transmembrane region" description="Helical" evidence="7">
    <location>
        <begin position="150"/>
        <end position="169"/>
    </location>
</feature>
<dbReference type="InterPro" id="IPR051684">
    <property type="entry name" value="Electron_Trans/Redox"/>
</dbReference>
<dbReference type="Proteomes" id="UP000195897">
    <property type="component" value="Unassembled WGS sequence"/>
</dbReference>
<evidence type="ECO:0000256" key="7">
    <source>
        <dbReference type="SAM" id="Phobius"/>
    </source>
</evidence>
<evidence type="ECO:0000256" key="1">
    <source>
        <dbReference type="ARBA" id="ARBA00022448"/>
    </source>
</evidence>
<feature type="domain" description="4Fe-4S ferredoxin-type" evidence="8">
    <location>
        <begin position="222"/>
        <end position="250"/>
    </location>
</feature>
<evidence type="ECO:0000256" key="2">
    <source>
        <dbReference type="ARBA" id="ARBA00022485"/>
    </source>
</evidence>
<name>A0A1Y4L6C8_9FIRM</name>
<dbReference type="RefSeq" id="WP_087373444.1">
    <property type="nucleotide sequence ID" value="NZ_NFKK01000011.1"/>
</dbReference>
<evidence type="ECO:0000259" key="8">
    <source>
        <dbReference type="PROSITE" id="PS51379"/>
    </source>
</evidence>
<dbReference type="InterPro" id="IPR017900">
    <property type="entry name" value="4Fe4S_Fe_S_CS"/>
</dbReference>
<keyword evidence="7" id="KW-0472">Membrane</keyword>
<feature type="transmembrane region" description="Helical" evidence="7">
    <location>
        <begin position="181"/>
        <end position="199"/>
    </location>
</feature>
<evidence type="ECO:0000313" key="9">
    <source>
        <dbReference type="EMBL" id="OUP52314.1"/>
    </source>
</evidence>
<keyword evidence="5" id="KW-0408">Iron</keyword>
<reference evidence="10" key="1">
    <citation type="submission" date="2017-04" db="EMBL/GenBank/DDBJ databases">
        <title>Function of individual gut microbiota members based on whole genome sequencing of pure cultures obtained from chicken caecum.</title>
        <authorList>
            <person name="Medvecky M."/>
            <person name="Cejkova D."/>
            <person name="Polansky O."/>
            <person name="Karasova D."/>
            <person name="Kubasova T."/>
            <person name="Cizek A."/>
            <person name="Rychlik I."/>
        </authorList>
    </citation>
    <scope>NUCLEOTIDE SEQUENCE [LARGE SCALE GENOMIC DNA]</scope>
    <source>
        <strain evidence="10">An180</strain>
    </source>
</reference>
<keyword evidence="3" id="KW-0479">Metal-binding</keyword>
<dbReference type="EMBL" id="NFKK01000011">
    <property type="protein sequence ID" value="OUP52314.1"/>
    <property type="molecule type" value="Genomic_DNA"/>
</dbReference>
<accession>A0A1Y4L6C8</accession>
<keyword evidence="4" id="KW-0249">Electron transport</keyword>
<evidence type="ECO:0000256" key="5">
    <source>
        <dbReference type="ARBA" id="ARBA00023004"/>
    </source>
</evidence>
<keyword evidence="7" id="KW-1133">Transmembrane helix</keyword>
<keyword evidence="6" id="KW-0411">Iron-sulfur</keyword>
<feature type="domain" description="4Fe-4S ferredoxin-type" evidence="8">
    <location>
        <begin position="253"/>
        <end position="276"/>
    </location>
</feature>
<dbReference type="AlphaFoldDB" id="A0A1Y4L6C8"/>
<proteinExistence type="predicted"/>
<organism evidence="9 10">
    <name type="scientific">Butyricicoccus pullicaecorum</name>
    <dbReference type="NCBI Taxonomy" id="501571"/>
    <lineage>
        <taxon>Bacteria</taxon>
        <taxon>Bacillati</taxon>
        <taxon>Bacillota</taxon>
        <taxon>Clostridia</taxon>
        <taxon>Eubacteriales</taxon>
        <taxon>Butyricicoccaceae</taxon>
        <taxon>Butyricicoccus</taxon>
    </lineage>
</organism>
<dbReference type="Pfam" id="PF00037">
    <property type="entry name" value="Fer4"/>
    <property type="match status" value="2"/>
</dbReference>
<dbReference type="InterPro" id="IPR017896">
    <property type="entry name" value="4Fe4S_Fe-S-bd"/>
</dbReference>
<protein>
    <submittedName>
        <fullName evidence="9">4Fe-4S ferredoxin</fullName>
    </submittedName>
</protein>
<keyword evidence="2" id="KW-0004">4Fe-4S</keyword>
<evidence type="ECO:0000256" key="3">
    <source>
        <dbReference type="ARBA" id="ARBA00022723"/>
    </source>
</evidence>
<dbReference type="GO" id="GO:0046872">
    <property type="term" value="F:metal ion binding"/>
    <property type="evidence" value="ECO:0007669"/>
    <property type="project" value="UniProtKB-KW"/>
</dbReference>
<dbReference type="PANTHER" id="PTHR30176:SF3">
    <property type="entry name" value="FERREDOXIN-TYPE PROTEIN NAPH"/>
    <property type="match status" value="1"/>
</dbReference>
<keyword evidence="7" id="KW-0812">Transmembrane</keyword>
<dbReference type="SUPFAM" id="SSF54862">
    <property type="entry name" value="4Fe-4S ferredoxins"/>
    <property type="match status" value="1"/>
</dbReference>
<dbReference type="PROSITE" id="PS00198">
    <property type="entry name" value="4FE4S_FER_1"/>
    <property type="match status" value="2"/>
</dbReference>
<sequence>MKHLRLIVQACFAALTNGYVRGFVERKIYSGPLKQLCVPGLNCYSCPGALGACPIGALQAVLGSRGRQFSFYAIGFLVAVGALCGRFVCGWLCPFGLFQELVHKIPFPKKLKKLPGDKFLRTLKYIVLVLFVVILPLTVVNIVGIGDPWFCKYICPSGMLLGGIPLTILDEGIRSAAGMLFAWKFFILAVVILLSIVVYRPFCRYLCPLGAIYGLFNPVALLRYEVDSDKCIDCGKCKQSCPMDIDLHKEPGSKLCVRCGKCKKNCPTGAIYNPVLTAMHKHAGHSKNPSV</sequence>
<dbReference type="PANTHER" id="PTHR30176">
    <property type="entry name" value="FERREDOXIN-TYPE PROTEIN NAPH"/>
    <property type="match status" value="1"/>
</dbReference>
<dbReference type="Gene3D" id="3.30.70.20">
    <property type="match status" value="1"/>
</dbReference>
<keyword evidence="1" id="KW-0813">Transport</keyword>
<dbReference type="GO" id="GO:0005886">
    <property type="term" value="C:plasma membrane"/>
    <property type="evidence" value="ECO:0007669"/>
    <property type="project" value="TreeGrafter"/>
</dbReference>
<evidence type="ECO:0000313" key="10">
    <source>
        <dbReference type="Proteomes" id="UP000195897"/>
    </source>
</evidence>
<dbReference type="Pfam" id="PF12801">
    <property type="entry name" value="Fer4_5"/>
    <property type="match status" value="4"/>
</dbReference>
<feature type="transmembrane region" description="Helical" evidence="7">
    <location>
        <begin position="123"/>
        <end position="144"/>
    </location>
</feature>
<evidence type="ECO:0000256" key="4">
    <source>
        <dbReference type="ARBA" id="ARBA00022982"/>
    </source>
</evidence>